<dbReference type="AlphaFoldDB" id="A0A0C3JQ19"/>
<organism evidence="2 3">
    <name type="scientific">Pisolithus tinctorius Marx 270</name>
    <dbReference type="NCBI Taxonomy" id="870435"/>
    <lineage>
        <taxon>Eukaryota</taxon>
        <taxon>Fungi</taxon>
        <taxon>Dikarya</taxon>
        <taxon>Basidiomycota</taxon>
        <taxon>Agaricomycotina</taxon>
        <taxon>Agaricomycetes</taxon>
        <taxon>Agaricomycetidae</taxon>
        <taxon>Boletales</taxon>
        <taxon>Sclerodermatineae</taxon>
        <taxon>Pisolithaceae</taxon>
        <taxon>Pisolithus</taxon>
    </lineage>
</organism>
<dbReference type="STRING" id="870435.A0A0C3JQ19"/>
<evidence type="ECO:0008006" key="4">
    <source>
        <dbReference type="Google" id="ProtNLM"/>
    </source>
</evidence>
<feature type="signal peptide" evidence="1">
    <location>
        <begin position="1"/>
        <end position="20"/>
    </location>
</feature>
<accession>A0A0C3JQ19</accession>
<evidence type="ECO:0000313" key="2">
    <source>
        <dbReference type="EMBL" id="KIN99596.1"/>
    </source>
</evidence>
<feature type="chain" id="PRO_5002166275" description="Purple acid phosphatase N-terminal domain-containing protein" evidence="1">
    <location>
        <begin position="21"/>
        <end position="140"/>
    </location>
</feature>
<proteinExistence type="predicted"/>
<reference evidence="3" key="2">
    <citation type="submission" date="2015-01" db="EMBL/GenBank/DDBJ databases">
        <title>Evolutionary Origins and Diversification of the Mycorrhizal Mutualists.</title>
        <authorList>
            <consortium name="DOE Joint Genome Institute"/>
            <consortium name="Mycorrhizal Genomics Consortium"/>
            <person name="Kohler A."/>
            <person name="Kuo A."/>
            <person name="Nagy L.G."/>
            <person name="Floudas D."/>
            <person name="Copeland A."/>
            <person name="Barry K.W."/>
            <person name="Cichocki N."/>
            <person name="Veneault-Fourrey C."/>
            <person name="LaButti K."/>
            <person name="Lindquist E.A."/>
            <person name="Lipzen A."/>
            <person name="Lundell T."/>
            <person name="Morin E."/>
            <person name="Murat C."/>
            <person name="Riley R."/>
            <person name="Ohm R."/>
            <person name="Sun H."/>
            <person name="Tunlid A."/>
            <person name="Henrissat B."/>
            <person name="Grigoriev I.V."/>
            <person name="Hibbett D.S."/>
            <person name="Martin F."/>
        </authorList>
    </citation>
    <scope>NUCLEOTIDE SEQUENCE [LARGE SCALE GENOMIC DNA]</scope>
    <source>
        <strain evidence="3">Marx 270</strain>
    </source>
</reference>
<dbReference type="InParanoid" id="A0A0C3JQ19"/>
<dbReference type="Proteomes" id="UP000054217">
    <property type="component" value="Unassembled WGS sequence"/>
</dbReference>
<name>A0A0C3JQ19_PISTI</name>
<keyword evidence="3" id="KW-1185">Reference proteome</keyword>
<protein>
    <recommendedName>
        <fullName evidence="4">Purple acid phosphatase N-terminal domain-containing protein</fullName>
    </recommendedName>
</protein>
<evidence type="ECO:0000256" key="1">
    <source>
        <dbReference type="SAM" id="SignalP"/>
    </source>
</evidence>
<keyword evidence="1" id="KW-0732">Signal</keyword>
<gene>
    <name evidence="2" type="ORF">M404DRAFT_1004539</name>
</gene>
<evidence type="ECO:0000313" key="3">
    <source>
        <dbReference type="Proteomes" id="UP000054217"/>
    </source>
</evidence>
<dbReference type="HOGENOM" id="CLU_083660_2_0_1"/>
<reference evidence="2 3" key="1">
    <citation type="submission" date="2014-04" db="EMBL/GenBank/DDBJ databases">
        <authorList>
            <consortium name="DOE Joint Genome Institute"/>
            <person name="Kuo A."/>
            <person name="Kohler A."/>
            <person name="Costa M.D."/>
            <person name="Nagy L.G."/>
            <person name="Floudas D."/>
            <person name="Copeland A."/>
            <person name="Barry K.W."/>
            <person name="Cichocki N."/>
            <person name="Veneault-Fourrey C."/>
            <person name="LaButti K."/>
            <person name="Lindquist E.A."/>
            <person name="Lipzen A."/>
            <person name="Lundell T."/>
            <person name="Morin E."/>
            <person name="Murat C."/>
            <person name="Sun H."/>
            <person name="Tunlid A."/>
            <person name="Henrissat B."/>
            <person name="Grigoriev I.V."/>
            <person name="Hibbett D.S."/>
            <person name="Martin F."/>
            <person name="Nordberg H.P."/>
            <person name="Cantor M.N."/>
            <person name="Hua S.X."/>
        </authorList>
    </citation>
    <scope>NUCLEOTIDE SEQUENCE [LARGE SCALE GENOMIC DNA]</scope>
    <source>
        <strain evidence="2 3">Marx 270</strain>
    </source>
</reference>
<sequence length="140" mass="15260">MHAALFSFFVAVFFSVFARAAPVTTQPVELLVFSPTITSPTAGIVWITNTKANVTWLTSNIPAEKQNTTGLLLLGYEANDSENLDIYHPLASQFPLAQGWVEFTVPSNLTYKNNYIVVLFGDSGNASPQFTITPNNATQS</sequence>
<dbReference type="OrthoDB" id="2339190at2759"/>
<dbReference type="EMBL" id="KN832003">
    <property type="protein sequence ID" value="KIN99596.1"/>
    <property type="molecule type" value="Genomic_DNA"/>
</dbReference>